<dbReference type="Proteomes" id="UP000326354">
    <property type="component" value="Chromosome"/>
</dbReference>
<organism evidence="11 12">
    <name type="scientific">Uabimicrobium amorphum</name>
    <dbReference type="NCBI Taxonomy" id="2596890"/>
    <lineage>
        <taxon>Bacteria</taxon>
        <taxon>Pseudomonadati</taxon>
        <taxon>Planctomycetota</taxon>
        <taxon>Candidatus Uabimicrobiia</taxon>
        <taxon>Candidatus Uabimicrobiales</taxon>
        <taxon>Candidatus Uabimicrobiaceae</taxon>
        <taxon>Candidatus Uabimicrobium</taxon>
    </lineage>
</organism>
<evidence type="ECO:0000256" key="8">
    <source>
        <dbReference type="PIRSR" id="PIRSR639901-2"/>
    </source>
</evidence>
<dbReference type="GO" id="GO:0005886">
    <property type="term" value="C:plasma membrane"/>
    <property type="evidence" value="ECO:0007669"/>
    <property type="project" value="UniProtKB-SubCell"/>
</dbReference>
<evidence type="ECO:0000256" key="2">
    <source>
        <dbReference type="ARBA" id="ARBA00012621"/>
    </source>
</evidence>
<comment type="catalytic activity">
    <reaction evidence="6 9">
        <text>lipid IVA (E. coli) + CMP-3-deoxy-beta-D-manno-octulosonate = alpha-Kdo-(2-&gt;6)-lipid IVA (E. coli) + CMP + H(+)</text>
        <dbReference type="Rhea" id="RHEA:28066"/>
        <dbReference type="ChEBI" id="CHEBI:15378"/>
        <dbReference type="ChEBI" id="CHEBI:58603"/>
        <dbReference type="ChEBI" id="CHEBI:60364"/>
        <dbReference type="ChEBI" id="CHEBI:60377"/>
        <dbReference type="ChEBI" id="CHEBI:85987"/>
        <dbReference type="EC" id="2.4.99.12"/>
    </reaction>
</comment>
<dbReference type="RefSeq" id="WP_151967775.1">
    <property type="nucleotide sequence ID" value="NZ_AP019860.1"/>
</dbReference>
<dbReference type="AlphaFoldDB" id="A0A5S9IM53"/>
<evidence type="ECO:0000256" key="7">
    <source>
        <dbReference type="PIRSR" id="PIRSR639901-1"/>
    </source>
</evidence>
<dbReference type="KEGG" id="uam:UABAM_01933"/>
<comment type="pathway">
    <text evidence="1 9">Bacterial outer membrane biogenesis; LPS core biosynthesis.</text>
</comment>
<keyword evidence="9" id="KW-1133">Transmembrane helix</keyword>
<dbReference type="UniPathway" id="UPA00958"/>
<keyword evidence="9" id="KW-0812">Transmembrane</keyword>
<keyword evidence="4 9" id="KW-0808">Transferase</keyword>
<evidence type="ECO:0000313" key="11">
    <source>
        <dbReference type="EMBL" id="BBM83580.1"/>
    </source>
</evidence>
<feature type="domain" description="3-deoxy-D-manno-octulosonic-acid transferase N-terminal" evidence="10">
    <location>
        <begin position="36"/>
        <end position="207"/>
    </location>
</feature>
<sequence>MPYLLNLVYLTALICAFPFILYRIFIQGKDWRTLLTRLGFGKYPSVDIWIHGVSVGEIKAVQGLIASLKEIYPNKRFFISSTSNNGLKIARELYKEDTISSFPLDFTWSVKSYLRKLSPQLIVLVELEIWPNFLHYAKKYNSSVLLVNGRFSEKSSTRYSYLGKLFYRMTRNIDIFSVQSSLYASRLQKLGIEEQRISITGNLKYDAISLQLPEQKKLDELRTKCGIKTNHHLLVCGSTHDPEEKFIVQAYKKLIDDFPQLRLLIVPRQPQRKDRVAAYAKESGLEALFLSSLHTQNLNANQIIIGDVMGQLVNLYGLAYVVFVGGSLIKHGGQNFIEPSIQKKAVICGPHMQNFPDVKLFVEKKIILQIKCEEELYKTLWDLLKSPSVITDMGNQAALQVKELQGSVEKNLVFCRKLLDL</sequence>
<dbReference type="InterPro" id="IPR038107">
    <property type="entry name" value="Glycos_transf_N_sf"/>
</dbReference>
<dbReference type="PANTHER" id="PTHR42755:SF1">
    <property type="entry name" value="3-DEOXY-D-MANNO-OCTULOSONIC ACID TRANSFERASE, MITOCHONDRIAL-RELATED"/>
    <property type="match status" value="1"/>
</dbReference>
<comment type="similarity">
    <text evidence="9">Belongs to the glycosyltransferase group 1 family.</text>
</comment>
<dbReference type="GO" id="GO:0009245">
    <property type="term" value="P:lipid A biosynthetic process"/>
    <property type="evidence" value="ECO:0007669"/>
    <property type="project" value="TreeGrafter"/>
</dbReference>
<dbReference type="PANTHER" id="PTHR42755">
    <property type="entry name" value="3-DEOXY-MANNO-OCTULOSONATE CYTIDYLYLTRANSFERASE"/>
    <property type="match status" value="1"/>
</dbReference>
<dbReference type="Gene3D" id="3.40.50.11720">
    <property type="entry name" value="3-Deoxy-D-manno-octulosonic-acid transferase, N-terminal domain"/>
    <property type="match status" value="1"/>
</dbReference>
<dbReference type="SUPFAM" id="SSF53756">
    <property type="entry name" value="UDP-Glycosyltransferase/glycogen phosphorylase"/>
    <property type="match status" value="1"/>
</dbReference>
<evidence type="ECO:0000256" key="9">
    <source>
        <dbReference type="RuleBase" id="RU365103"/>
    </source>
</evidence>
<proteinExistence type="inferred from homology"/>
<dbReference type="GO" id="GO:0009244">
    <property type="term" value="P:lipopolysaccharide core region biosynthetic process"/>
    <property type="evidence" value="ECO:0007669"/>
    <property type="project" value="UniProtKB-UniRule"/>
</dbReference>
<feature type="active site" description="Proton acceptor" evidence="7">
    <location>
        <position position="57"/>
    </location>
</feature>
<evidence type="ECO:0000256" key="1">
    <source>
        <dbReference type="ARBA" id="ARBA00004713"/>
    </source>
</evidence>
<dbReference type="EC" id="2.4.99.12" evidence="2 9"/>
<accession>A0A5S9IM53</accession>
<keyword evidence="9" id="KW-1003">Cell membrane</keyword>
<evidence type="ECO:0000256" key="6">
    <source>
        <dbReference type="ARBA" id="ARBA00049183"/>
    </source>
</evidence>
<dbReference type="Gene3D" id="3.40.50.2000">
    <property type="entry name" value="Glycogen Phosphorylase B"/>
    <property type="match status" value="1"/>
</dbReference>
<keyword evidence="12" id="KW-1185">Reference proteome</keyword>
<evidence type="ECO:0000256" key="3">
    <source>
        <dbReference type="ARBA" id="ARBA00019077"/>
    </source>
</evidence>
<evidence type="ECO:0000256" key="4">
    <source>
        <dbReference type="ARBA" id="ARBA00022679"/>
    </source>
</evidence>
<gene>
    <name evidence="11" type="ORF">UABAM_01933</name>
</gene>
<feature type="site" description="Transition state stabilizer" evidence="8">
    <location>
        <position position="126"/>
    </location>
</feature>
<dbReference type="InterPro" id="IPR007507">
    <property type="entry name" value="Glycos_transf_N"/>
</dbReference>
<dbReference type="InterPro" id="IPR039901">
    <property type="entry name" value="Kdotransferase"/>
</dbReference>
<dbReference type="Pfam" id="PF04413">
    <property type="entry name" value="Glycos_transf_N"/>
    <property type="match status" value="1"/>
</dbReference>
<keyword evidence="9" id="KW-0448">Lipopolysaccharide biosynthesis</keyword>
<dbReference type="OrthoDB" id="9789797at2"/>
<evidence type="ECO:0000259" key="10">
    <source>
        <dbReference type="Pfam" id="PF04413"/>
    </source>
</evidence>
<comment type="function">
    <text evidence="9">Involved in lipopolysaccharide (LPS) biosynthesis. Catalyzes the transfer of 3-deoxy-D-manno-octulosonate (Kdo) residue(s) from CMP-Kdo to lipid IV(A), the tetraacyldisaccharide-1,4'-bisphosphate precursor of lipid A.</text>
</comment>
<comment type="subcellular location">
    <subcellularLocation>
        <location evidence="9">Cell membrane</location>
    </subcellularLocation>
</comment>
<protein>
    <recommendedName>
        <fullName evidence="3 9">3-deoxy-D-manno-octulosonic acid transferase</fullName>
        <shortName evidence="9">Kdo transferase</shortName>
        <ecNumber evidence="2 9">2.4.99.12</ecNumber>
    </recommendedName>
    <alternativeName>
        <fullName evidence="5 9">Lipid IV(A) 3-deoxy-D-manno-octulosonic acid transferase</fullName>
    </alternativeName>
</protein>
<keyword evidence="9" id="KW-0472">Membrane</keyword>
<dbReference type="EMBL" id="AP019860">
    <property type="protein sequence ID" value="BBM83580.1"/>
    <property type="molecule type" value="Genomic_DNA"/>
</dbReference>
<evidence type="ECO:0000256" key="5">
    <source>
        <dbReference type="ARBA" id="ARBA00031445"/>
    </source>
</evidence>
<name>A0A5S9IM53_UABAM</name>
<feature type="site" description="Transition state stabilizer" evidence="8">
    <location>
        <position position="204"/>
    </location>
</feature>
<reference evidence="11 12" key="1">
    <citation type="submission" date="2019-08" db="EMBL/GenBank/DDBJ databases">
        <title>Complete genome sequence of Candidatus Uab amorphum.</title>
        <authorList>
            <person name="Shiratori T."/>
            <person name="Suzuki S."/>
            <person name="Kakizawa Y."/>
            <person name="Ishida K."/>
        </authorList>
    </citation>
    <scope>NUCLEOTIDE SEQUENCE [LARGE SCALE GENOMIC DNA]</scope>
    <source>
        <strain evidence="11 12">SRT547</strain>
    </source>
</reference>
<dbReference type="GO" id="GO:0043842">
    <property type="term" value="F:Kdo transferase activity"/>
    <property type="evidence" value="ECO:0007669"/>
    <property type="project" value="UniProtKB-EC"/>
</dbReference>
<evidence type="ECO:0000313" key="12">
    <source>
        <dbReference type="Proteomes" id="UP000326354"/>
    </source>
</evidence>
<feature type="transmembrane region" description="Helical" evidence="9">
    <location>
        <begin position="6"/>
        <end position="25"/>
    </location>
</feature>